<name>A0AAE0F8M7_9CHLO</name>
<dbReference type="AlphaFoldDB" id="A0AAE0F8M7"/>
<comment type="cofactor">
    <cofactor evidence="1">
        <name>FAD</name>
        <dbReference type="ChEBI" id="CHEBI:57692"/>
    </cofactor>
</comment>
<dbReference type="PANTHER" id="PTHR13914:SF0">
    <property type="entry name" value="PROLINE DEHYDROGENASE 1, MITOCHONDRIAL"/>
    <property type="match status" value="1"/>
</dbReference>
<accession>A0AAE0F8M7</accession>
<keyword evidence="1" id="KW-0560">Oxidoreductase</keyword>
<comment type="similarity">
    <text evidence="1">Belongs to the proline oxidase family.</text>
</comment>
<evidence type="ECO:0000313" key="2">
    <source>
        <dbReference type="EMBL" id="KAK3255025.1"/>
    </source>
</evidence>
<comment type="function">
    <text evidence="1">Converts proline to delta-1-pyrroline-5-carboxylate.</text>
</comment>
<gene>
    <name evidence="2" type="ORF">CYMTET_35780</name>
</gene>
<keyword evidence="1" id="KW-0274">FAD</keyword>
<sequence>MLSRTCINTSLGCRSLLRTARHKDSAARSPAAINFENPQVAYSALPTSSLARALLVFKLCSLKPVVDNAEVLLSTSRRVLGDNVVAAAVRPTFFAQFCAGEDTHLPGFLRLGHLLARACGPL</sequence>
<evidence type="ECO:0000313" key="3">
    <source>
        <dbReference type="Proteomes" id="UP001190700"/>
    </source>
</evidence>
<protein>
    <recommendedName>
        <fullName evidence="1">Proline dehydrogenase</fullName>
        <ecNumber evidence="1">1.5.5.2</ecNumber>
    </recommendedName>
</protein>
<keyword evidence="1" id="KW-0285">Flavoprotein</keyword>
<dbReference type="InterPro" id="IPR015659">
    <property type="entry name" value="Proline_oxidase"/>
</dbReference>
<proteinExistence type="inferred from homology"/>
<dbReference type="PANTHER" id="PTHR13914">
    <property type="entry name" value="PROLINE OXIDASE"/>
    <property type="match status" value="1"/>
</dbReference>
<reference evidence="2 3" key="1">
    <citation type="journal article" date="2015" name="Genome Biol. Evol.">
        <title>Comparative Genomics of a Bacterivorous Green Alga Reveals Evolutionary Causalities and Consequences of Phago-Mixotrophic Mode of Nutrition.</title>
        <authorList>
            <person name="Burns J.A."/>
            <person name="Paasch A."/>
            <person name="Narechania A."/>
            <person name="Kim E."/>
        </authorList>
    </citation>
    <scope>NUCLEOTIDE SEQUENCE [LARGE SCALE GENOMIC DNA]</scope>
    <source>
        <strain evidence="2 3">PLY_AMNH</strain>
    </source>
</reference>
<dbReference type="GO" id="GO:0004657">
    <property type="term" value="F:proline dehydrogenase activity"/>
    <property type="evidence" value="ECO:0007669"/>
    <property type="project" value="UniProtKB-EC"/>
</dbReference>
<dbReference type="EC" id="1.5.5.2" evidence="1"/>
<dbReference type="Proteomes" id="UP001190700">
    <property type="component" value="Unassembled WGS sequence"/>
</dbReference>
<comment type="caution">
    <text evidence="2">The sequence shown here is derived from an EMBL/GenBank/DDBJ whole genome shotgun (WGS) entry which is preliminary data.</text>
</comment>
<dbReference type="GO" id="GO:0010133">
    <property type="term" value="P:L-proline catabolic process to L-glutamate"/>
    <property type="evidence" value="ECO:0007669"/>
    <property type="project" value="TreeGrafter"/>
</dbReference>
<organism evidence="2 3">
    <name type="scientific">Cymbomonas tetramitiformis</name>
    <dbReference type="NCBI Taxonomy" id="36881"/>
    <lineage>
        <taxon>Eukaryota</taxon>
        <taxon>Viridiplantae</taxon>
        <taxon>Chlorophyta</taxon>
        <taxon>Pyramimonadophyceae</taxon>
        <taxon>Pyramimonadales</taxon>
        <taxon>Pyramimonadaceae</taxon>
        <taxon>Cymbomonas</taxon>
    </lineage>
</organism>
<dbReference type="EMBL" id="LGRX02022903">
    <property type="protein sequence ID" value="KAK3255025.1"/>
    <property type="molecule type" value="Genomic_DNA"/>
</dbReference>
<keyword evidence="1" id="KW-0642">Proline metabolism</keyword>
<dbReference type="GO" id="GO:0071949">
    <property type="term" value="F:FAD binding"/>
    <property type="evidence" value="ECO:0007669"/>
    <property type="project" value="TreeGrafter"/>
</dbReference>
<evidence type="ECO:0000256" key="1">
    <source>
        <dbReference type="RuleBase" id="RU364054"/>
    </source>
</evidence>
<keyword evidence="3" id="KW-1185">Reference proteome</keyword>
<comment type="catalytic activity">
    <reaction evidence="1">
        <text>L-proline + a quinone = (S)-1-pyrroline-5-carboxylate + a quinol + H(+)</text>
        <dbReference type="Rhea" id="RHEA:23784"/>
        <dbReference type="ChEBI" id="CHEBI:15378"/>
        <dbReference type="ChEBI" id="CHEBI:17388"/>
        <dbReference type="ChEBI" id="CHEBI:24646"/>
        <dbReference type="ChEBI" id="CHEBI:60039"/>
        <dbReference type="ChEBI" id="CHEBI:132124"/>
        <dbReference type="EC" id="1.5.5.2"/>
    </reaction>
</comment>
<dbReference type="GO" id="GO:0005739">
    <property type="term" value="C:mitochondrion"/>
    <property type="evidence" value="ECO:0007669"/>
    <property type="project" value="TreeGrafter"/>
</dbReference>